<evidence type="ECO:0000256" key="1">
    <source>
        <dbReference type="SAM" id="MobiDB-lite"/>
    </source>
</evidence>
<proteinExistence type="predicted"/>
<feature type="region of interest" description="Disordered" evidence="1">
    <location>
        <begin position="68"/>
        <end position="101"/>
    </location>
</feature>
<evidence type="ECO:0000313" key="3">
    <source>
        <dbReference type="Proteomes" id="UP000318081"/>
    </source>
</evidence>
<dbReference type="EMBL" id="CP036432">
    <property type="protein sequence ID" value="QDV86050.1"/>
    <property type="molecule type" value="Genomic_DNA"/>
</dbReference>
<sequence>MCQNFVSLHVGLFWDSIRTDPGRACQRFRSRRTRIGLRYQPGHASLLVRRASVHDGLPISSIGVSESLPQCSQNRPSTISQLPDLPTSHAHPSHGSGNKRIGLVSPRDAKAQRADRVLAVIAATFSPSSASRISWPQFISVVLVTASRSHGCTSKIQSRSTPEEPRVVCSVGFFFQ</sequence>
<organism evidence="2 3">
    <name type="scientific">Stieleria magnilauensis</name>
    <dbReference type="NCBI Taxonomy" id="2527963"/>
    <lineage>
        <taxon>Bacteria</taxon>
        <taxon>Pseudomonadati</taxon>
        <taxon>Planctomycetota</taxon>
        <taxon>Planctomycetia</taxon>
        <taxon>Pirellulales</taxon>
        <taxon>Pirellulaceae</taxon>
        <taxon>Stieleria</taxon>
    </lineage>
</organism>
<gene>
    <name evidence="2" type="ORF">TBK1r_50670</name>
</gene>
<accession>A0ABX5XYP0</accession>
<protein>
    <submittedName>
        <fullName evidence="2">Uncharacterized protein</fullName>
    </submittedName>
</protein>
<feature type="compositionally biased region" description="Polar residues" evidence="1">
    <location>
        <begin position="68"/>
        <end position="81"/>
    </location>
</feature>
<keyword evidence="3" id="KW-1185">Reference proteome</keyword>
<dbReference type="Proteomes" id="UP000318081">
    <property type="component" value="Chromosome"/>
</dbReference>
<evidence type="ECO:0000313" key="2">
    <source>
        <dbReference type="EMBL" id="QDV86050.1"/>
    </source>
</evidence>
<reference evidence="2 3" key="1">
    <citation type="submission" date="2019-02" db="EMBL/GenBank/DDBJ databases">
        <title>Deep-cultivation of Planctomycetes and their phenomic and genomic characterization uncovers novel biology.</title>
        <authorList>
            <person name="Wiegand S."/>
            <person name="Jogler M."/>
            <person name="Boedeker C."/>
            <person name="Pinto D."/>
            <person name="Vollmers J."/>
            <person name="Rivas-Marin E."/>
            <person name="Kohn T."/>
            <person name="Peeters S.H."/>
            <person name="Heuer A."/>
            <person name="Rast P."/>
            <person name="Oberbeckmann S."/>
            <person name="Bunk B."/>
            <person name="Jeske O."/>
            <person name="Meyerdierks A."/>
            <person name="Storesund J.E."/>
            <person name="Kallscheuer N."/>
            <person name="Luecker S."/>
            <person name="Lage O.M."/>
            <person name="Pohl T."/>
            <person name="Merkel B.J."/>
            <person name="Hornburger P."/>
            <person name="Mueller R.-W."/>
            <person name="Bruemmer F."/>
            <person name="Labrenz M."/>
            <person name="Spormann A.M."/>
            <person name="Op den Camp H."/>
            <person name="Overmann J."/>
            <person name="Amann R."/>
            <person name="Jetten M.S.M."/>
            <person name="Mascher T."/>
            <person name="Medema M.H."/>
            <person name="Devos D.P."/>
            <person name="Kaster A.-K."/>
            <person name="Ovreas L."/>
            <person name="Rohde M."/>
            <person name="Galperin M.Y."/>
            <person name="Jogler C."/>
        </authorList>
    </citation>
    <scope>NUCLEOTIDE SEQUENCE [LARGE SCALE GENOMIC DNA]</scope>
    <source>
        <strain evidence="2 3">TBK1r</strain>
    </source>
</reference>
<name>A0ABX5XYP0_9BACT</name>